<comment type="caution">
    <text evidence="2">The sequence shown here is derived from an EMBL/GenBank/DDBJ whole genome shotgun (WGS) entry which is preliminary data.</text>
</comment>
<dbReference type="EMBL" id="RCHR01000002">
    <property type="protein sequence ID" value="RLL46917.1"/>
    <property type="molecule type" value="Genomic_DNA"/>
</dbReference>
<dbReference type="Proteomes" id="UP000270219">
    <property type="component" value="Unassembled WGS sequence"/>
</dbReference>
<gene>
    <name evidence="2" type="ORF">D8M04_06890</name>
</gene>
<dbReference type="SUPFAM" id="SSF53448">
    <property type="entry name" value="Nucleotide-diphospho-sugar transferases"/>
    <property type="match status" value="1"/>
</dbReference>
<dbReference type="GO" id="GO:0016740">
    <property type="term" value="F:transferase activity"/>
    <property type="evidence" value="ECO:0007669"/>
    <property type="project" value="UniProtKB-KW"/>
</dbReference>
<evidence type="ECO:0000259" key="1">
    <source>
        <dbReference type="Pfam" id="PF00535"/>
    </source>
</evidence>
<organism evidence="2 3">
    <name type="scientific">Oceanobacillus piezotolerans</name>
    <dbReference type="NCBI Taxonomy" id="2448030"/>
    <lineage>
        <taxon>Bacteria</taxon>
        <taxon>Bacillati</taxon>
        <taxon>Bacillota</taxon>
        <taxon>Bacilli</taxon>
        <taxon>Bacillales</taxon>
        <taxon>Bacillaceae</taxon>
        <taxon>Oceanobacillus</taxon>
    </lineage>
</organism>
<evidence type="ECO:0000313" key="3">
    <source>
        <dbReference type="Proteomes" id="UP000270219"/>
    </source>
</evidence>
<dbReference type="InterPro" id="IPR029044">
    <property type="entry name" value="Nucleotide-diphossugar_trans"/>
</dbReference>
<dbReference type="OrthoDB" id="6713581at2"/>
<keyword evidence="3" id="KW-1185">Reference proteome</keyword>
<dbReference type="RefSeq" id="WP_121522168.1">
    <property type="nucleotide sequence ID" value="NZ_RCHR01000002.1"/>
</dbReference>
<protein>
    <submittedName>
        <fullName evidence="2">Glycosyltransferase</fullName>
    </submittedName>
</protein>
<accession>A0A498DD76</accession>
<name>A0A498DD76_9BACI</name>
<dbReference type="AlphaFoldDB" id="A0A498DD76"/>
<dbReference type="InterPro" id="IPR001173">
    <property type="entry name" value="Glyco_trans_2-like"/>
</dbReference>
<sequence length="231" mass="27386">MISVITCTIRDHFIEEVFHNFGSQKIEEEKELIIILNKDDMDLAMWKERASNYHNVSVFQLPEETSPGLCQNFAVHKAKYNIIAKFDDDDFYSPYYLKEQLNAFHNTDADIVGKRDCFYYLEGENKLVETTFGQENQFVERVTDSSLMFRKEIFQTLQFPDLNKSYDNKFQQLCLKNGFKIYSTDKYNYTVVRRQDKETHTWGISDKTLKRIFSVVAKTRDYKSYVTKPID</sequence>
<dbReference type="Gene3D" id="3.90.550.10">
    <property type="entry name" value="Spore Coat Polysaccharide Biosynthesis Protein SpsA, Chain A"/>
    <property type="match status" value="1"/>
</dbReference>
<evidence type="ECO:0000313" key="2">
    <source>
        <dbReference type="EMBL" id="RLL46917.1"/>
    </source>
</evidence>
<dbReference type="Pfam" id="PF00535">
    <property type="entry name" value="Glycos_transf_2"/>
    <property type="match status" value="1"/>
</dbReference>
<proteinExistence type="predicted"/>
<feature type="domain" description="Glycosyltransferase 2-like" evidence="1">
    <location>
        <begin position="4"/>
        <end position="135"/>
    </location>
</feature>
<keyword evidence="2" id="KW-0808">Transferase</keyword>
<reference evidence="2 3" key="1">
    <citation type="submission" date="2018-10" db="EMBL/GenBank/DDBJ databases">
        <title>Oceanobacillus sp. YLB-02 draft genome.</title>
        <authorList>
            <person name="Yu L."/>
        </authorList>
    </citation>
    <scope>NUCLEOTIDE SEQUENCE [LARGE SCALE GENOMIC DNA]</scope>
    <source>
        <strain evidence="2 3">YLB-02</strain>
    </source>
</reference>